<evidence type="ECO:0000256" key="2">
    <source>
        <dbReference type="HAMAP-Rule" id="MF_00048"/>
    </source>
</evidence>
<dbReference type="InterPro" id="IPR003509">
    <property type="entry name" value="UPF0102_YraN-like"/>
</dbReference>
<proteinExistence type="inferred from homology"/>
<dbReference type="Pfam" id="PF02021">
    <property type="entry name" value="UPF0102"/>
    <property type="match status" value="1"/>
</dbReference>
<gene>
    <name evidence="3" type="ORF">H9889_07675</name>
</gene>
<reference evidence="3" key="2">
    <citation type="submission" date="2021-04" db="EMBL/GenBank/DDBJ databases">
        <authorList>
            <person name="Gilroy R."/>
        </authorList>
    </citation>
    <scope>NUCLEOTIDE SEQUENCE</scope>
    <source>
        <strain evidence="3">CHK160-9182</strain>
    </source>
</reference>
<dbReference type="SUPFAM" id="SSF52980">
    <property type="entry name" value="Restriction endonuclease-like"/>
    <property type="match status" value="1"/>
</dbReference>
<dbReference type="Gene3D" id="3.40.1350.10">
    <property type="match status" value="1"/>
</dbReference>
<name>A0A9D1TUG0_9GAMM</name>
<dbReference type="EMBL" id="DXHP01000171">
    <property type="protein sequence ID" value="HIW07186.1"/>
    <property type="molecule type" value="Genomic_DNA"/>
</dbReference>
<dbReference type="GO" id="GO:0003676">
    <property type="term" value="F:nucleic acid binding"/>
    <property type="evidence" value="ECO:0007669"/>
    <property type="project" value="InterPro"/>
</dbReference>
<dbReference type="Proteomes" id="UP000823934">
    <property type="component" value="Unassembled WGS sequence"/>
</dbReference>
<dbReference type="PANTHER" id="PTHR34039:SF1">
    <property type="entry name" value="UPF0102 PROTEIN YRAN"/>
    <property type="match status" value="1"/>
</dbReference>
<evidence type="ECO:0000313" key="3">
    <source>
        <dbReference type="EMBL" id="HIW07186.1"/>
    </source>
</evidence>
<accession>A0A9D1TUG0</accession>
<dbReference type="NCBIfam" id="NF009150">
    <property type="entry name" value="PRK12497.1-3"/>
    <property type="match status" value="1"/>
</dbReference>
<comment type="caution">
    <text evidence="3">The sequence shown here is derived from an EMBL/GenBank/DDBJ whole genome shotgun (WGS) entry which is preliminary data.</text>
</comment>
<comment type="similarity">
    <text evidence="1 2">Belongs to the UPF0102 family.</text>
</comment>
<organism evidence="3 4">
    <name type="scientific">Candidatus Ignatzschineria merdigallinarum</name>
    <dbReference type="NCBI Taxonomy" id="2838621"/>
    <lineage>
        <taxon>Bacteria</taxon>
        <taxon>Pseudomonadati</taxon>
        <taxon>Pseudomonadota</taxon>
        <taxon>Gammaproteobacteria</taxon>
        <taxon>Cardiobacteriales</taxon>
        <taxon>Ignatzschineriaceae</taxon>
        <taxon>Ignatzschineria</taxon>
    </lineage>
</organism>
<dbReference type="AlphaFoldDB" id="A0A9D1TUG0"/>
<sequence length="115" mass="13669">MTNHKMIGNIGEEIAQNYLQRQGCKIIQRNYYSRFGEIDIIAEKDNTLLFVEVKYRKNERFALATESITPQKQHNMRLTIETYLQKYPTNQPLRIDLITIIGQSPYQITWLENIF</sequence>
<evidence type="ECO:0000313" key="4">
    <source>
        <dbReference type="Proteomes" id="UP000823934"/>
    </source>
</evidence>
<dbReference type="CDD" id="cd20736">
    <property type="entry name" value="PoNe_Nuclease"/>
    <property type="match status" value="1"/>
</dbReference>
<dbReference type="InterPro" id="IPR011856">
    <property type="entry name" value="tRNA_endonuc-like_dom_sf"/>
</dbReference>
<dbReference type="InterPro" id="IPR011335">
    <property type="entry name" value="Restrct_endonuc-II-like"/>
</dbReference>
<reference evidence="3" key="1">
    <citation type="journal article" date="2021" name="PeerJ">
        <title>Extensive microbial diversity within the chicken gut microbiome revealed by metagenomics and culture.</title>
        <authorList>
            <person name="Gilroy R."/>
            <person name="Ravi A."/>
            <person name="Getino M."/>
            <person name="Pursley I."/>
            <person name="Horton D.L."/>
            <person name="Alikhan N.F."/>
            <person name="Baker D."/>
            <person name="Gharbi K."/>
            <person name="Hall N."/>
            <person name="Watson M."/>
            <person name="Adriaenssens E.M."/>
            <person name="Foster-Nyarko E."/>
            <person name="Jarju S."/>
            <person name="Secka A."/>
            <person name="Antonio M."/>
            <person name="Oren A."/>
            <person name="Chaudhuri R.R."/>
            <person name="La Ragione R."/>
            <person name="Hildebrand F."/>
            <person name="Pallen M.J."/>
        </authorList>
    </citation>
    <scope>NUCLEOTIDE SEQUENCE</scope>
    <source>
        <strain evidence="3">CHK160-9182</strain>
    </source>
</reference>
<dbReference type="PANTHER" id="PTHR34039">
    <property type="entry name" value="UPF0102 PROTEIN YRAN"/>
    <property type="match status" value="1"/>
</dbReference>
<dbReference type="HAMAP" id="MF_00048">
    <property type="entry name" value="UPF0102"/>
    <property type="match status" value="1"/>
</dbReference>
<evidence type="ECO:0000256" key="1">
    <source>
        <dbReference type="ARBA" id="ARBA00006738"/>
    </source>
</evidence>
<protein>
    <recommendedName>
        <fullName evidence="2">UPF0102 protein H9889_07675</fullName>
    </recommendedName>
</protein>